<dbReference type="AlphaFoldDB" id="A0AA97A253"/>
<reference evidence="2 3" key="1">
    <citation type="submission" date="2023-02" db="EMBL/GenBank/DDBJ databases">
        <title>Streptococcus sp. Genome Sequencing and Assembly.</title>
        <authorList>
            <person name="Shore S.M."/>
            <person name="Nicholson T.L."/>
        </authorList>
    </citation>
    <scope>NUCLEOTIDE SEQUENCE [LARGE SCALE GENOMIC DNA]</scope>
    <source>
        <strain evidence="2 3">29892</strain>
    </source>
</reference>
<evidence type="ECO:0000313" key="2">
    <source>
        <dbReference type="EMBL" id="WNY49279.1"/>
    </source>
</evidence>
<name>A0AA97A253_9STRE</name>
<keyword evidence="1" id="KW-0472">Membrane</keyword>
<organism evidence="2 3">
    <name type="scientific">Streptococcus iners subsp. hyiners</name>
    <dbReference type="NCBI Taxonomy" id="3028083"/>
    <lineage>
        <taxon>Bacteria</taxon>
        <taxon>Bacillati</taxon>
        <taxon>Bacillota</taxon>
        <taxon>Bacilli</taxon>
        <taxon>Lactobacillales</taxon>
        <taxon>Streptococcaceae</taxon>
        <taxon>Streptococcus</taxon>
        <taxon>Streptococcus iners</taxon>
    </lineage>
</organism>
<dbReference type="EMBL" id="CP118734">
    <property type="protein sequence ID" value="WNY49279.1"/>
    <property type="molecule type" value="Genomic_DNA"/>
</dbReference>
<feature type="transmembrane region" description="Helical" evidence="1">
    <location>
        <begin position="20"/>
        <end position="43"/>
    </location>
</feature>
<evidence type="ECO:0000313" key="3">
    <source>
        <dbReference type="Proteomes" id="UP001301526"/>
    </source>
</evidence>
<dbReference type="Proteomes" id="UP001301526">
    <property type="component" value="Chromosome"/>
</dbReference>
<gene>
    <name evidence="2" type="ORF">PW220_01130</name>
</gene>
<keyword evidence="3" id="KW-1185">Reference proteome</keyword>
<evidence type="ECO:0000256" key="1">
    <source>
        <dbReference type="SAM" id="Phobius"/>
    </source>
</evidence>
<protein>
    <submittedName>
        <fullName evidence="2">Uncharacterized protein</fullName>
    </submittedName>
</protein>
<sequence length="274" mass="31903">MNNKKGCLLILATIFVLYKIILPSKVLTGLLGLAIMAGLVYFVKKEYFTNRTANFYHSGSEIKPHIRKKIVTRKTYSPDYDRLEAFEQQDVLYVTSGEPFGSSVVIEYRRLPQEVAPEDFSDIPKDTILVHHSEDKHQLIAFFGKSSFHRVPFDYYRGDDYPLEKMWVRPYGPVFQRWMLIPFTFHGLEADPRLFIAVEGMTERIFDTYKEAMYDIGLLNRDQDTCIFIDINRFDTGMGILYQVLDKEQSIIYTQNFFLPGNYTFESLENGVSV</sequence>
<proteinExistence type="predicted"/>
<accession>A0AA97A253</accession>
<keyword evidence="1" id="KW-1133">Transmembrane helix</keyword>
<dbReference type="RefSeq" id="WP_248055294.1">
    <property type="nucleotide sequence ID" value="NZ_CP118734.1"/>
</dbReference>
<keyword evidence="1" id="KW-0812">Transmembrane</keyword>